<gene>
    <name evidence="1" type="ORF">PR048_028891</name>
</gene>
<proteinExistence type="predicted"/>
<accession>A0ABQ9GCF9</accession>
<dbReference type="Proteomes" id="UP001159363">
    <property type="component" value="Chromosome 12"/>
</dbReference>
<reference evidence="1 2" key="1">
    <citation type="submission" date="2023-02" db="EMBL/GenBank/DDBJ databases">
        <title>LHISI_Scaffold_Assembly.</title>
        <authorList>
            <person name="Stuart O.P."/>
            <person name="Cleave R."/>
            <person name="Magrath M.J.L."/>
            <person name="Mikheyev A.S."/>
        </authorList>
    </citation>
    <scope>NUCLEOTIDE SEQUENCE [LARGE SCALE GENOMIC DNA]</scope>
    <source>
        <strain evidence="1">Daus_M_001</strain>
        <tissue evidence="1">Leg muscle</tissue>
    </source>
</reference>
<keyword evidence="2" id="KW-1185">Reference proteome</keyword>
<protein>
    <submittedName>
        <fullName evidence="1">Uncharacterized protein</fullName>
    </submittedName>
</protein>
<sequence length="211" mass="23131">MAVDCGDLGSRPVDGLLSGYLRLPTDTEPRWLRTWTARLPPRRTGFDPRPGHSGYSQVGNVADDVAGRQVYSGISRFPRLCNMALLHFHLISPSSALKISLLRAAQLSQLNYVLHFIVDMTLSSSLPSSVNCTGLGHTIVKCSFTGAELPGDVSNKVLSNDKQIPATAHIIRIMADCQLQKLGLGRTRRSSTDPPPWYSRRVVADLQHRGT</sequence>
<dbReference type="EMBL" id="JARBHB010000013">
    <property type="protein sequence ID" value="KAJ8869882.1"/>
    <property type="molecule type" value="Genomic_DNA"/>
</dbReference>
<organism evidence="1 2">
    <name type="scientific">Dryococelus australis</name>
    <dbReference type="NCBI Taxonomy" id="614101"/>
    <lineage>
        <taxon>Eukaryota</taxon>
        <taxon>Metazoa</taxon>
        <taxon>Ecdysozoa</taxon>
        <taxon>Arthropoda</taxon>
        <taxon>Hexapoda</taxon>
        <taxon>Insecta</taxon>
        <taxon>Pterygota</taxon>
        <taxon>Neoptera</taxon>
        <taxon>Polyneoptera</taxon>
        <taxon>Phasmatodea</taxon>
        <taxon>Verophasmatodea</taxon>
        <taxon>Anareolatae</taxon>
        <taxon>Phasmatidae</taxon>
        <taxon>Eurycanthinae</taxon>
        <taxon>Dryococelus</taxon>
    </lineage>
</organism>
<name>A0ABQ9GCF9_9NEOP</name>
<evidence type="ECO:0000313" key="1">
    <source>
        <dbReference type="EMBL" id="KAJ8869882.1"/>
    </source>
</evidence>
<evidence type="ECO:0000313" key="2">
    <source>
        <dbReference type="Proteomes" id="UP001159363"/>
    </source>
</evidence>
<comment type="caution">
    <text evidence="1">The sequence shown here is derived from an EMBL/GenBank/DDBJ whole genome shotgun (WGS) entry which is preliminary data.</text>
</comment>